<evidence type="ECO:0000256" key="1">
    <source>
        <dbReference type="SAM" id="SignalP"/>
    </source>
</evidence>
<gene>
    <name evidence="2" type="ORF">J2X21_000886</name>
</gene>
<name>A0ABU2A3K8_9BURK</name>
<reference evidence="2 3" key="1">
    <citation type="submission" date="2023-07" db="EMBL/GenBank/DDBJ databases">
        <title>Sorghum-associated microbial communities from plants grown in Nebraska, USA.</title>
        <authorList>
            <person name="Schachtman D."/>
        </authorList>
    </citation>
    <scope>NUCLEOTIDE SEQUENCE [LARGE SCALE GENOMIC DNA]</scope>
    <source>
        <strain evidence="2 3">BE316</strain>
    </source>
</reference>
<keyword evidence="1" id="KW-0732">Signal</keyword>
<protein>
    <recommendedName>
        <fullName evidence="4">Right handed beta helix domain-containing protein</fullName>
    </recommendedName>
</protein>
<comment type="caution">
    <text evidence="2">The sequence shown here is derived from an EMBL/GenBank/DDBJ whole genome shotgun (WGS) entry which is preliminary data.</text>
</comment>
<dbReference type="InterPro" id="IPR011050">
    <property type="entry name" value="Pectin_lyase_fold/virulence"/>
</dbReference>
<proteinExistence type="predicted"/>
<dbReference type="EMBL" id="JAVDXV010000001">
    <property type="protein sequence ID" value="MDR7331774.1"/>
    <property type="molecule type" value="Genomic_DNA"/>
</dbReference>
<feature type="signal peptide" evidence="1">
    <location>
        <begin position="1"/>
        <end position="19"/>
    </location>
</feature>
<keyword evidence="3" id="KW-1185">Reference proteome</keyword>
<organism evidence="2 3">
    <name type="scientific">Roseateles asaccharophilus</name>
    <dbReference type="NCBI Taxonomy" id="582607"/>
    <lineage>
        <taxon>Bacteria</taxon>
        <taxon>Pseudomonadati</taxon>
        <taxon>Pseudomonadota</taxon>
        <taxon>Betaproteobacteria</taxon>
        <taxon>Burkholderiales</taxon>
        <taxon>Sphaerotilaceae</taxon>
        <taxon>Roseateles</taxon>
    </lineage>
</organism>
<evidence type="ECO:0008006" key="4">
    <source>
        <dbReference type="Google" id="ProtNLM"/>
    </source>
</evidence>
<accession>A0ABU2A3K8</accession>
<dbReference type="Proteomes" id="UP001180825">
    <property type="component" value="Unassembled WGS sequence"/>
</dbReference>
<sequence>MRSYFMGVLLALAAACHLAGCGGGAAGPLPEAQAAAPTDACPTGDATAQLQAMVDAARGQLELPACVFNTSAPIVIARPLRLVGAGATVDGTIIRTTAAEGLVVDPAVRISVAMAPNKRGWWGSVEQLRIEPALQGGGKHALVLRVRPGFFINNWLVDRVHLGDFGEQGLLLDNSAGNVDGIFTGLVARSFIENGVKAVLIGDSVAFSRLVVTNGPSRFSGPGLPGFDISTVDGAAESVIEWSNITTAGGCVQVRNGQGIGILHNWCESARAPAGTGLITLANCLDCAVRENRVQTLSGEAAWALVLDGSQRTVIDSNKLNPGTAGHIAFRNGASQNKLSGLNRFYGGADVLAGKFDGAAAGLLATP</sequence>
<feature type="chain" id="PRO_5047022210" description="Right handed beta helix domain-containing protein" evidence="1">
    <location>
        <begin position="20"/>
        <end position="367"/>
    </location>
</feature>
<dbReference type="SUPFAM" id="SSF51126">
    <property type="entry name" value="Pectin lyase-like"/>
    <property type="match status" value="1"/>
</dbReference>
<evidence type="ECO:0000313" key="2">
    <source>
        <dbReference type="EMBL" id="MDR7331774.1"/>
    </source>
</evidence>
<dbReference type="Gene3D" id="2.160.20.10">
    <property type="entry name" value="Single-stranded right-handed beta-helix, Pectin lyase-like"/>
    <property type="match status" value="1"/>
</dbReference>
<dbReference type="RefSeq" id="WP_310325347.1">
    <property type="nucleotide sequence ID" value="NZ_JAVDXV010000001.1"/>
</dbReference>
<dbReference type="PROSITE" id="PS51257">
    <property type="entry name" value="PROKAR_LIPOPROTEIN"/>
    <property type="match status" value="1"/>
</dbReference>
<dbReference type="InterPro" id="IPR012334">
    <property type="entry name" value="Pectin_lyas_fold"/>
</dbReference>
<evidence type="ECO:0000313" key="3">
    <source>
        <dbReference type="Proteomes" id="UP001180825"/>
    </source>
</evidence>